<dbReference type="PANTHER" id="PTHR31064">
    <property type="entry name" value="POTASSIUM TRANSPORT PROTEIN DDB_G0292412-RELATED"/>
    <property type="match status" value="1"/>
</dbReference>
<evidence type="ECO:0000313" key="9">
    <source>
        <dbReference type="Proteomes" id="UP000663860"/>
    </source>
</evidence>
<evidence type="ECO:0000313" key="8">
    <source>
        <dbReference type="EMBL" id="CAF0720358.1"/>
    </source>
</evidence>
<feature type="transmembrane region" description="Helical" evidence="7">
    <location>
        <begin position="121"/>
        <end position="144"/>
    </location>
</feature>
<evidence type="ECO:0000256" key="1">
    <source>
        <dbReference type="ARBA" id="ARBA00004141"/>
    </source>
</evidence>
<evidence type="ECO:0000256" key="7">
    <source>
        <dbReference type="SAM" id="Phobius"/>
    </source>
</evidence>
<keyword evidence="5" id="KW-0406">Ion transport</keyword>
<comment type="subcellular location">
    <subcellularLocation>
        <location evidence="1">Membrane</location>
        <topology evidence="1">Multi-pass membrane protein</topology>
    </subcellularLocation>
</comment>
<organism evidence="8 9">
    <name type="scientific">Adineta steineri</name>
    <dbReference type="NCBI Taxonomy" id="433720"/>
    <lineage>
        <taxon>Eukaryota</taxon>
        <taxon>Metazoa</taxon>
        <taxon>Spiralia</taxon>
        <taxon>Gnathifera</taxon>
        <taxon>Rotifera</taxon>
        <taxon>Eurotatoria</taxon>
        <taxon>Bdelloidea</taxon>
        <taxon>Adinetida</taxon>
        <taxon>Adinetidae</taxon>
        <taxon>Adineta</taxon>
    </lineage>
</organism>
<dbReference type="Pfam" id="PF02386">
    <property type="entry name" value="TrkH"/>
    <property type="match status" value="1"/>
</dbReference>
<feature type="transmembrane region" description="Helical" evidence="7">
    <location>
        <begin position="197"/>
        <end position="224"/>
    </location>
</feature>
<reference evidence="8" key="1">
    <citation type="submission" date="2021-02" db="EMBL/GenBank/DDBJ databases">
        <authorList>
            <person name="Nowell W R."/>
        </authorList>
    </citation>
    <scope>NUCLEOTIDE SEQUENCE</scope>
</reference>
<name>A0A813ME76_9BILA</name>
<dbReference type="GO" id="GO:0030001">
    <property type="term" value="P:metal ion transport"/>
    <property type="evidence" value="ECO:0007669"/>
    <property type="project" value="UniProtKB-ARBA"/>
</dbReference>
<feature type="transmembrane region" description="Helical" evidence="7">
    <location>
        <begin position="273"/>
        <end position="294"/>
    </location>
</feature>
<feature type="transmembrane region" description="Helical" evidence="7">
    <location>
        <begin position="574"/>
        <end position="594"/>
    </location>
</feature>
<evidence type="ECO:0000256" key="2">
    <source>
        <dbReference type="ARBA" id="ARBA00022448"/>
    </source>
</evidence>
<dbReference type="PANTHER" id="PTHR31064:SF30">
    <property type="entry name" value="HIGH-AFFINITY POTASSIUM TRANSPORT PROTEIN-RELATED"/>
    <property type="match status" value="1"/>
</dbReference>
<dbReference type="InterPro" id="IPR003445">
    <property type="entry name" value="Cat_transpt"/>
</dbReference>
<dbReference type="AlphaFoldDB" id="A0A813ME76"/>
<sequence length="700" mass="80065">MDNLGFQRNASFATISGAEEEVIQAHIDTVNAAANVVMPFSEWRSKFRKLWINYQWRMRHYFYIHLFVFFCNTLICGAIVWGIEEYKIPYVDCWFVSATCVFTCGLQTYDFALLSRSSQSVLLFFTWISGITVSTIPAIIIKIYRVKHEVIRSEEAARTVDNDILPIKRLVPNESIDSHVYDRIHSLPSPNRLRITAYILMIVLILSTCLVIYFISFLSMGIWLKYHYDPEDILQANQTMNPFYAAIVITITGFNQNGLSPWTGGIALLVNDVFMNIFIMFVVMSGTSLFPAIIRGVVNLCKLIVCWRYKIYFDYILLNNHRLSTVIFPSIQTRLYVTITVLLQILGVVVALILDYNNKNLAGYAGGTRFMIFMLETANTRFAGYATIDLSILASGTLIIFVLLMGVKPQMLCAINETPFEMEWMLIQTQQKLEDKVSSNTRRGSLQIFLPFNRMKHYLSRQGSLTKAQAKKYYSSIARSTQADLAVDQLNEARMQHRMSILSLDMYDASKENQNFNARISFLRMKLLLIIFCRHAVISLFSLLISTRTWLFLFIFLICAFDSYHMAPVDPKITVFRVIFEVISAFGGCGLSMGHPDVTSSFATVLTVPSKIILILTMCMGRHRGLLDSMKDQEEIEYSAQTLIDSWKQLALLEQLEKRKSLAKRQTRSTIPVITNQSRETKPTVPVVTIETTPQLITKF</sequence>
<evidence type="ECO:0000256" key="6">
    <source>
        <dbReference type="ARBA" id="ARBA00023136"/>
    </source>
</evidence>
<dbReference type="Proteomes" id="UP000663860">
    <property type="component" value="Unassembled WGS sequence"/>
</dbReference>
<gene>
    <name evidence="8" type="ORF">IZO911_LOCUS1848</name>
</gene>
<evidence type="ECO:0000256" key="5">
    <source>
        <dbReference type="ARBA" id="ARBA00023065"/>
    </source>
</evidence>
<evidence type="ECO:0000256" key="3">
    <source>
        <dbReference type="ARBA" id="ARBA00022692"/>
    </source>
</evidence>
<dbReference type="EMBL" id="CAJNOE010000008">
    <property type="protein sequence ID" value="CAF0720358.1"/>
    <property type="molecule type" value="Genomic_DNA"/>
</dbReference>
<keyword evidence="3 7" id="KW-0812">Transmembrane</keyword>
<keyword evidence="2" id="KW-0813">Transport</keyword>
<feature type="transmembrane region" description="Helical" evidence="7">
    <location>
        <begin position="382"/>
        <end position="404"/>
    </location>
</feature>
<keyword evidence="6 7" id="KW-0472">Membrane</keyword>
<feature type="transmembrane region" description="Helical" evidence="7">
    <location>
        <begin position="61"/>
        <end position="83"/>
    </location>
</feature>
<protein>
    <submittedName>
        <fullName evidence="8">Uncharacterized protein</fullName>
    </submittedName>
</protein>
<dbReference type="InterPro" id="IPR051143">
    <property type="entry name" value="TrkH_K-transport"/>
</dbReference>
<keyword evidence="4 7" id="KW-1133">Transmembrane helix</keyword>
<evidence type="ECO:0000256" key="4">
    <source>
        <dbReference type="ARBA" id="ARBA00022989"/>
    </source>
</evidence>
<dbReference type="GO" id="GO:0008324">
    <property type="term" value="F:monoatomic cation transmembrane transporter activity"/>
    <property type="evidence" value="ECO:0007669"/>
    <property type="project" value="InterPro"/>
</dbReference>
<comment type="caution">
    <text evidence="8">The sequence shown here is derived from an EMBL/GenBank/DDBJ whole genome shotgun (WGS) entry which is preliminary data.</text>
</comment>
<feature type="transmembrane region" description="Helical" evidence="7">
    <location>
        <begin position="600"/>
        <end position="621"/>
    </location>
</feature>
<feature type="transmembrane region" description="Helical" evidence="7">
    <location>
        <begin position="335"/>
        <end position="354"/>
    </location>
</feature>
<accession>A0A813ME76</accession>
<dbReference type="GO" id="GO:0005886">
    <property type="term" value="C:plasma membrane"/>
    <property type="evidence" value="ECO:0007669"/>
    <property type="project" value="TreeGrafter"/>
</dbReference>
<proteinExistence type="predicted"/>